<dbReference type="Pfam" id="PF02481">
    <property type="entry name" value="DNA_processg_A"/>
    <property type="match status" value="1"/>
</dbReference>
<evidence type="ECO:0000313" key="5">
    <source>
        <dbReference type="Proteomes" id="UP000009282"/>
    </source>
</evidence>
<name>G4QEF5_GLANF</name>
<dbReference type="SUPFAM" id="SSF102405">
    <property type="entry name" value="MCP/YpsA-like"/>
    <property type="match status" value="1"/>
</dbReference>
<dbReference type="Gene3D" id="3.40.50.450">
    <property type="match status" value="1"/>
</dbReference>
<dbReference type="AlphaFoldDB" id="G4QEF5"/>
<dbReference type="KEGG" id="gni:GNIT_0023"/>
<accession>G4QEF5</accession>
<comment type="similarity">
    <text evidence="1">Belongs to the DprA/Smf family.</text>
</comment>
<dbReference type="NCBIfam" id="TIGR00732">
    <property type="entry name" value="dprA"/>
    <property type="match status" value="1"/>
</dbReference>
<dbReference type="PANTHER" id="PTHR43022">
    <property type="entry name" value="PROTEIN SMF"/>
    <property type="match status" value="1"/>
</dbReference>
<dbReference type="InterPro" id="IPR036388">
    <property type="entry name" value="WH-like_DNA-bd_sf"/>
</dbReference>
<dbReference type="PANTHER" id="PTHR43022:SF1">
    <property type="entry name" value="PROTEIN SMF"/>
    <property type="match status" value="1"/>
</dbReference>
<evidence type="ECO:0000313" key="4">
    <source>
        <dbReference type="EMBL" id="AEP28183.1"/>
    </source>
</evidence>
<dbReference type="InterPro" id="IPR003488">
    <property type="entry name" value="DprA"/>
</dbReference>
<feature type="domain" description="DprA winged helix" evidence="3">
    <location>
        <begin position="350"/>
        <end position="396"/>
    </location>
</feature>
<proteinExistence type="inferred from homology"/>
<dbReference type="Gene3D" id="1.10.10.10">
    <property type="entry name" value="Winged helix-like DNA-binding domain superfamily/Winged helix DNA-binding domain"/>
    <property type="match status" value="1"/>
</dbReference>
<dbReference type="STRING" id="1085623.GNIT_0023"/>
<dbReference type="HOGENOM" id="CLU_029601_1_1_6"/>
<dbReference type="eggNOG" id="COG0758">
    <property type="taxonomic scope" value="Bacteria"/>
</dbReference>
<dbReference type="InterPro" id="IPR041614">
    <property type="entry name" value="DprA_WH"/>
</dbReference>
<dbReference type="RefSeq" id="WP_014107062.1">
    <property type="nucleotide sequence ID" value="NC_016041.1"/>
</dbReference>
<evidence type="ECO:0000256" key="1">
    <source>
        <dbReference type="ARBA" id="ARBA00006525"/>
    </source>
</evidence>
<dbReference type="EMBL" id="CP003060">
    <property type="protein sequence ID" value="AEP28183.1"/>
    <property type="molecule type" value="Genomic_DNA"/>
</dbReference>
<dbReference type="InterPro" id="IPR057666">
    <property type="entry name" value="DrpA_SLOG"/>
</dbReference>
<dbReference type="OrthoDB" id="9785707at2"/>
<dbReference type="Proteomes" id="UP000009282">
    <property type="component" value="Chromosome"/>
</dbReference>
<gene>
    <name evidence="4" type="primary">smf</name>
    <name evidence="4" type="ordered locus">GNIT_0023</name>
</gene>
<dbReference type="Pfam" id="PF17782">
    <property type="entry name" value="WHD_DprA"/>
    <property type="match status" value="1"/>
</dbReference>
<evidence type="ECO:0000259" key="3">
    <source>
        <dbReference type="Pfam" id="PF17782"/>
    </source>
</evidence>
<organism evidence="4 5">
    <name type="scientific">Glaciecola nitratireducens (strain JCM 12485 / KCTC 12276 / FR1064)</name>
    <dbReference type="NCBI Taxonomy" id="1085623"/>
    <lineage>
        <taxon>Bacteria</taxon>
        <taxon>Pseudomonadati</taxon>
        <taxon>Pseudomonadota</taxon>
        <taxon>Gammaproteobacteria</taxon>
        <taxon>Alteromonadales</taxon>
        <taxon>Alteromonadaceae</taxon>
        <taxon>Brumicola</taxon>
    </lineage>
</organism>
<sequence>MINSEEDIRYWLALTALPSIGITILLKTAAKFSVSMFELGTLDKEKLESVGWRAEQIACLREPHPFTQRCISWLAAADNRSIISYQCEEYPERLKQIAQAPLLLFADGDHGLLSKPQLAVVGSRAPTHNGLTNTHTLLTDVLMQSDLVITSGLALGIDARSHIAALDLCQSTHENTRLSRRTIGVLGNGIDVIYPKRHAQLYERIRQNGLLVSEFPPSIMPSPKLFPRRNRIISGLSLGTLVTEARIKSGSLVTAKYAIEQGREVFAMPSNINNKQAEGCHWLIKQGAKLCECAQDIFDELPELILKHAQKQQAGKKPKQNLATTKLLDSVDKASNRGDALRFAEHSQIDDSSPILQAVDFDVTPIDVIAMRTGQSISTLFVELLEYELRGFVASTSEGYLKLRG</sequence>
<reference evidence="4 5" key="1">
    <citation type="journal article" date="2011" name="J. Bacteriol.">
        <title>Complete genome sequence of seawater bacterium Glaciecola nitratireducens FR1064T.</title>
        <authorList>
            <person name="Bian F."/>
            <person name="Qin Q.L."/>
            <person name="Xie B.B."/>
            <person name="Shu Y.L."/>
            <person name="Zhang X.Y."/>
            <person name="Yu Y."/>
            <person name="Chen B."/>
            <person name="Chen X.L."/>
            <person name="Zhou B.C."/>
            <person name="Zhang Y.Z."/>
        </authorList>
    </citation>
    <scope>NUCLEOTIDE SEQUENCE [LARGE SCALE GENOMIC DNA]</scope>
    <source>
        <strain evidence="5">JCM 12485 / KCTC 12276 / FR1064</strain>
    </source>
</reference>
<keyword evidence="5" id="KW-1185">Reference proteome</keyword>
<feature type="domain" description="Smf/DprA SLOG" evidence="2">
    <location>
        <begin position="82"/>
        <end position="301"/>
    </location>
</feature>
<dbReference type="GO" id="GO:0009294">
    <property type="term" value="P:DNA-mediated transformation"/>
    <property type="evidence" value="ECO:0007669"/>
    <property type="project" value="InterPro"/>
</dbReference>
<protein>
    <submittedName>
        <fullName evidence="4">DNA protecting protein DprA</fullName>
    </submittedName>
</protein>
<evidence type="ECO:0000259" key="2">
    <source>
        <dbReference type="Pfam" id="PF02481"/>
    </source>
</evidence>